<dbReference type="PROSITE" id="PS00201">
    <property type="entry name" value="FLAVODOXIN"/>
    <property type="match status" value="1"/>
</dbReference>
<comment type="cofactor">
    <cofactor evidence="1">
        <name>FMN</name>
        <dbReference type="ChEBI" id="CHEBI:58210"/>
    </cofactor>
</comment>
<feature type="domain" description="Flavodoxin" evidence="2">
    <location>
        <begin position="5"/>
        <end position="135"/>
    </location>
</feature>
<dbReference type="AlphaFoldDB" id="A0A6L9EI11"/>
<protein>
    <recommendedName>
        <fullName evidence="2">Flavodoxin domain-containing protein</fullName>
    </recommendedName>
</protein>
<dbReference type="PANTHER" id="PTHR38030:SF2">
    <property type="entry name" value="PROTOPORPHYRINOGEN IX DEHYDROGENASE [QUINONE]"/>
    <property type="match status" value="1"/>
</dbReference>
<dbReference type="InterPro" id="IPR052200">
    <property type="entry name" value="Protoporphyrinogen_IX_DH"/>
</dbReference>
<accession>A0A6L9EI11</accession>
<dbReference type="InterPro" id="IPR029039">
    <property type="entry name" value="Flavoprotein-like_sf"/>
</dbReference>
<dbReference type="SUPFAM" id="SSF52218">
    <property type="entry name" value="Flavoproteins"/>
    <property type="match status" value="1"/>
</dbReference>
<name>A0A6L9EI11_9FLAO</name>
<evidence type="ECO:0000256" key="1">
    <source>
        <dbReference type="ARBA" id="ARBA00001917"/>
    </source>
</evidence>
<organism evidence="3 4">
    <name type="scientific">Poritiphilus flavus</name>
    <dbReference type="NCBI Taxonomy" id="2697053"/>
    <lineage>
        <taxon>Bacteria</taxon>
        <taxon>Pseudomonadati</taxon>
        <taxon>Bacteroidota</taxon>
        <taxon>Flavobacteriia</taxon>
        <taxon>Flavobacteriales</taxon>
        <taxon>Flavobacteriaceae</taxon>
        <taxon>Poritiphilus</taxon>
    </lineage>
</organism>
<keyword evidence="4" id="KW-1185">Reference proteome</keyword>
<dbReference type="EMBL" id="WXYO01000011">
    <property type="protein sequence ID" value="NAS14434.1"/>
    <property type="molecule type" value="Genomic_DNA"/>
</dbReference>
<gene>
    <name evidence="3" type="ORF">GTQ38_20655</name>
</gene>
<dbReference type="GO" id="GO:0009055">
    <property type="term" value="F:electron transfer activity"/>
    <property type="evidence" value="ECO:0007669"/>
    <property type="project" value="InterPro"/>
</dbReference>
<dbReference type="RefSeq" id="WP_161437483.1">
    <property type="nucleotide sequence ID" value="NZ_WXYO01000011.1"/>
</dbReference>
<reference evidence="3 4" key="1">
    <citation type="submission" date="2020-01" db="EMBL/GenBank/DDBJ databases">
        <title>Bacteria diversity of Porities sp.</title>
        <authorList>
            <person name="Wang G."/>
        </authorList>
    </citation>
    <scope>NUCLEOTIDE SEQUENCE [LARGE SCALE GENOMIC DNA]</scope>
    <source>
        <strain evidence="3 4">R33</strain>
    </source>
</reference>
<dbReference type="Proteomes" id="UP000475249">
    <property type="component" value="Unassembled WGS sequence"/>
</dbReference>
<dbReference type="GO" id="GO:0070819">
    <property type="term" value="F:menaquinone-dependent protoporphyrinogen oxidase activity"/>
    <property type="evidence" value="ECO:0007669"/>
    <property type="project" value="TreeGrafter"/>
</dbReference>
<dbReference type="InterPro" id="IPR001226">
    <property type="entry name" value="Flavodoxin_CS"/>
</dbReference>
<dbReference type="Gene3D" id="3.40.50.360">
    <property type="match status" value="1"/>
</dbReference>
<dbReference type="GO" id="GO:0010181">
    <property type="term" value="F:FMN binding"/>
    <property type="evidence" value="ECO:0007669"/>
    <property type="project" value="InterPro"/>
</dbReference>
<evidence type="ECO:0000313" key="4">
    <source>
        <dbReference type="Proteomes" id="UP000475249"/>
    </source>
</evidence>
<proteinExistence type="predicted"/>
<comment type="caution">
    <text evidence="3">The sequence shown here is derived from an EMBL/GenBank/DDBJ whole genome shotgun (WGS) entry which is preliminary data.</text>
</comment>
<sequence>MRGAIFYQSKYGSTKQYARWIAEATGLPMFNVKDRNYDPDLYDYFIIGSPILYFKLSIRKWIKKYLPQINTKPVIFFSVSGAPAGEKLNEWIANSLPESFISKMHHVALKGRQIRSKLSWFDRMMLFIGSKFNKDPEASKEELEGFDYMDKKSINPILELVEQFKAA</sequence>
<evidence type="ECO:0000259" key="2">
    <source>
        <dbReference type="Pfam" id="PF12724"/>
    </source>
</evidence>
<evidence type="ECO:0000313" key="3">
    <source>
        <dbReference type="EMBL" id="NAS14434.1"/>
    </source>
</evidence>
<dbReference type="GO" id="GO:0006783">
    <property type="term" value="P:heme biosynthetic process"/>
    <property type="evidence" value="ECO:0007669"/>
    <property type="project" value="TreeGrafter"/>
</dbReference>
<dbReference type="Pfam" id="PF12724">
    <property type="entry name" value="Flavodoxin_5"/>
    <property type="match status" value="1"/>
</dbReference>
<dbReference type="InterPro" id="IPR026816">
    <property type="entry name" value="Flavodoxin_dom"/>
</dbReference>
<dbReference type="PANTHER" id="PTHR38030">
    <property type="entry name" value="PROTOPORPHYRINOGEN IX DEHYDROGENASE [MENAQUINONE]"/>
    <property type="match status" value="1"/>
</dbReference>